<sequence length="98" mass="10496">MRNIKGMGFMLLVWGPMAQASLNAAPVSAALLQPLSAACNPLAAQHADWGNINAMVRSARVCLQRPAEQQQSDRMPEQADAGLVQRNSSLLPDLTQGK</sequence>
<proteinExistence type="predicted"/>
<keyword evidence="2" id="KW-0732">Signal</keyword>
<gene>
    <name evidence="3" type="ORF">EGO53_17345</name>
</gene>
<dbReference type="Proteomes" id="UP000317572">
    <property type="component" value="Chromosome"/>
</dbReference>
<dbReference type="AlphaFoldDB" id="A0A515CZ87"/>
<reference evidence="3 4" key="1">
    <citation type="submission" date="2018-11" db="EMBL/GenBank/DDBJ databases">
        <title>The first complete genome of Serratia liquefaciens isolated from metalophyte plant revel distinctness adaptive mechanisms in an extreme habitat.</title>
        <authorList>
            <person name="Caneschi W.L."/>
            <person name="Sanchez A.B."/>
            <person name="Felestrino E.B."/>
            <person name="Assis R.A.B."/>
            <person name="Lemes C.G.C."/>
            <person name="Cordeiro I.F."/>
            <person name="Fonseca N.P."/>
            <person name="Villa M."/>
            <person name="Vieira I.T."/>
            <person name="Moraes L.A."/>
            <person name="Kamino L.H.Y."/>
            <person name="do Carmo F."/>
            <person name="Garcia C.M."/>
            <person name="Almeida N.F."/>
            <person name="Silva R.S."/>
            <person name="Ferro J.A."/>
            <person name="Ferro M.I.T."/>
            <person name="Varani A.M."/>
            <person name="Ferreira R.M."/>
            <person name="dos Santos V.L."/>
            <person name="Silva U.C."/>
            <person name="Setubal J.C."/>
            <person name="Moreira L.M."/>
        </authorList>
    </citation>
    <scope>NUCLEOTIDE SEQUENCE [LARGE SCALE GENOMIC DNA]</scope>
    <source>
        <strain evidence="3 4">FG3</strain>
    </source>
</reference>
<evidence type="ECO:0000256" key="2">
    <source>
        <dbReference type="SAM" id="SignalP"/>
    </source>
</evidence>
<protein>
    <submittedName>
        <fullName evidence="3">Uncharacterized protein</fullName>
    </submittedName>
</protein>
<evidence type="ECO:0000313" key="3">
    <source>
        <dbReference type="EMBL" id="QDL33454.1"/>
    </source>
</evidence>
<feature type="chain" id="PRO_5022032957" evidence="2">
    <location>
        <begin position="21"/>
        <end position="98"/>
    </location>
</feature>
<organism evidence="3 4">
    <name type="scientific">Serratia liquefaciens</name>
    <dbReference type="NCBI Taxonomy" id="614"/>
    <lineage>
        <taxon>Bacteria</taxon>
        <taxon>Pseudomonadati</taxon>
        <taxon>Pseudomonadota</taxon>
        <taxon>Gammaproteobacteria</taxon>
        <taxon>Enterobacterales</taxon>
        <taxon>Yersiniaceae</taxon>
        <taxon>Serratia</taxon>
    </lineage>
</organism>
<feature type="region of interest" description="Disordered" evidence="1">
    <location>
        <begin position="66"/>
        <end position="98"/>
    </location>
</feature>
<name>A0A515CZ87_SERLI</name>
<evidence type="ECO:0000256" key="1">
    <source>
        <dbReference type="SAM" id="MobiDB-lite"/>
    </source>
</evidence>
<accession>A0A515CZ87</accession>
<feature type="signal peptide" evidence="2">
    <location>
        <begin position="1"/>
        <end position="20"/>
    </location>
</feature>
<dbReference type="EMBL" id="CP033893">
    <property type="protein sequence ID" value="QDL33454.1"/>
    <property type="molecule type" value="Genomic_DNA"/>
</dbReference>
<evidence type="ECO:0000313" key="4">
    <source>
        <dbReference type="Proteomes" id="UP000317572"/>
    </source>
</evidence>
<dbReference type="RefSeq" id="WP_128864444.1">
    <property type="nucleotide sequence ID" value="NZ_CAMIRC010000001.1"/>
</dbReference>